<accession>A0ABU0EA46</accession>
<keyword evidence="1" id="KW-1133">Transmembrane helix</keyword>
<keyword evidence="1" id="KW-0812">Transmembrane</keyword>
<organism evidence="2 3">
    <name type="scientific">Cellulomonas humilata</name>
    <dbReference type="NCBI Taxonomy" id="144055"/>
    <lineage>
        <taxon>Bacteria</taxon>
        <taxon>Bacillati</taxon>
        <taxon>Actinomycetota</taxon>
        <taxon>Actinomycetes</taxon>
        <taxon>Micrococcales</taxon>
        <taxon>Cellulomonadaceae</taxon>
        <taxon>Cellulomonas</taxon>
    </lineage>
</organism>
<evidence type="ECO:0000256" key="1">
    <source>
        <dbReference type="SAM" id="Phobius"/>
    </source>
</evidence>
<proteinExistence type="predicted"/>
<dbReference type="RefSeq" id="WP_307489394.1">
    <property type="nucleotide sequence ID" value="NZ_JAUSVB010000001.1"/>
</dbReference>
<reference evidence="2 3" key="1">
    <citation type="submission" date="2023-07" db="EMBL/GenBank/DDBJ databases">
        <title>Sorghum-associated microbial communities from plants grown in Nebraska, USA.</title>
        <authorList>
            <person name="Schachtman D."/>
        </authorList>
    </citation>
    <scope>NUCLEOTIDE SEQUENCE [LARGE SCALE GENOMIC DNA]</scope>
    <source>
        <strain evidence="2 3">BE332</strain>
    </source>
</reference>
<evidence type="ECO:0000313" key="2">
    <source>
        <dbReference type="EMBL" id="MDQ0372114.1"/>
    </source>
</evidence>
<keyword evidence="3" id="KW-1185">Reference proteome</keyword>
<sequence length="150" mass="14304">MLAPTAAQAYGANDFSNTGTVSSSSASGFAVSLKGPGNAPVTLTVTSETASDSEIQIAGTKTLTKTTDAAGNVTFQVTVGAAGTFTVVATDPSGAVLSSQTVQAGTAAAAGQLSSTGSNVLPIALGAGALVLVGAGGVVLARRRGAFQAA</sequence>
<evidence type="ECO:0000313" key="3">
    <source>
        <dbReference type="Proteomes" id="UP001239626"/>
    </source>
</evidence>
<name>A0ABU0EA46_9CELL</name>
<gene>
    <name evidence="2" type="ORF">J2X26_000411</name>
</gene>
<dbReference type="EMBL" id="JAUSVB010000001">
    <property type="protein sequence ID" value="MDQ0372114.1"/>
    <property type="molecule type" value="Genomic_DNA"/>
</dbReference>
<protein>
    <recommendedName>
        <fullName evidence="4">Gram-positive cocci surface proteins LPxTG domain-containing protein</fullName>
    </recommendedName>
</protein>
<evidence type="ECO:0008006" key="4">
    <source>
        <dbReference type="Google" id="ProtNLM"/>
    </source>
</evidence>
<feature type="transmembrane region" description="Helical" evidence="1">
    <location>
        <begin position="120"/>
        <end position="141"/>
    </location>
</feature>
<comment type="caution">
    <text evidence="2">The sequence shown here is derived from an EMBL/GenBank/DDBJ whole genome shotgun (WGS) entry which is preliminary data.</text>
</comment>
<keyword evidence="1" id="KW-0472">Membrane</keyword>
<dbReference type="Proteomes" id="UP001239626">
    <property type="component" value="Unassembled WGS sequence"/>
</dbReference>